<keyword evidence="3" id="KW-1185">Reference proteome</keyword>
<feature type="domain" description="AraC effector-binding" evidence="1">
    <location>
        <begin position="4"/>
        <end position="165"/>
    </location>
</feature>
<dbReference type="Gene3D" id="3.20.80.10">
    <property type="entry name" value="Regulatory factor, effector binding domain"/>
    <property type="match status" value="1"/>
</dbReference>
<evidence type="ECO:0000259" key="1">
    <source>
        <dbReference type="SMART" id="SM00871"/>
    </source>
</evidence>
<protein>
    <submittedName>
        <fullName evidence="2">GyrI-like domain-containing protein</fullName>
    </submittedName>
</protein>
<accession>A0ABQ5P4W6</accession>
<name>A0ABQ5P4W6_9ACTN</name>
<comment type="caution">
    <text evidence="2">The sequence shown here is derived from an EMBL/GenBank/DDBJ whole genome shotgun (WGS) entry which is preliminary data.</text>
</comment>
<dbReference type="InterPro" id="IPR011256">
    <property type="entry name" value="Reg_factor_effector_dom_sf"/>
</dbReference>
<dbReference type="RefSeq" id="WP_323449522.1">
    <property type="nucleotide sequence ID" value="NZ_BSBI01000011.1"/>
</dbReference>
<dbReference type="EMBL" id="BSBI01000011">
    <property type="protein sequence ID" value="GLF97520.1"/>
    <property type="molecule type" value="Genomic_DNA"/>
</dbReference>
<organism evidence="2 3">
    <name type="scientific">Streptomyces yaizuensis</name>
    <dbReference type="NCBI Taxonomy" id="2989713"/>
    <lineage>
        <taxon>Bacteria</taxon>
        <taxon>Bacillati</taxon>
        <taxon>Actinomycetota</taxon>
        <taxon>Actinomycetes</taxon>
        <taxon>Kitasatosporales</taxon>
        <taxon>Streptomycetaceae</taxon>
        <taxon>Streptomyces</taxon>
    </lineage>
</organism>
<dbReference type="SMART" id="SM00871">
    <property type="entry name" value="AraC_E_bind"/>
    <property type="match status" value="1"/>
</dbReference>
<dbReference type="InterPro" id="IPR010499">
    <property type="entry name" value="AraC_E-bd"/>
</dbReference>
<dbReference type="Proteomes" id="UP001291653">
    <property type="component" value="Unassembled WGS sequence"/>
</dbReference>
<sequence>MHTIEPVIEEHGERPYASIRDSVRMDAFDTIAHRFGELVTWVTTQGSALAGAPFFRFHTVDLTGESDVEAGVPVTTLPPPEGDIRTGTLPGGRYATLRFTGHPDQLFDVADELRTWAARQGLAWDLTETPDGVEHWGCRLESYLTDPRVEPDPNKWETELSFRLAD</sequence>
<evidence type="ECO:0000313" key="3">
    <source>
        <dbReference type="Proteomes" id="UP001291653"/>
    </source>
</evidence>
<evidence type="ECO:0000313" key="2">
    <source>
        <dbReference type="EMBL" id="GLF97520.1"/>
    </source>
</evidence>
<reference evidence="2 3" key="1">
    <citation type="submission" date="2022-10" db="EMBL/GenBank/DDBJ databases">
        <title>Draft genome sequence of Streptomyces sp. YSPA8.</title>
        <authorList>
            <person name="Moriuchi R."/>
            <person name="Dohra H."/>
            <person name="Yamamura H."/>
            <person name="Kodani S."/>
        </authorList>
    </citation>
    <scope>NUCLEOTIDE SEQUENCE [LARGE SCALE GENOMIC DNA]</scope>
    <source>
        <strain evidence="2 3">YSPA8</strain>
    </source>
</reference>
<proteinExistence type="predicted"/>
<dbReference type="InterPro" id="IPR029442">
    <property type="entry name" value="GyrI-like"/>
</dbReference>
<gene>
    <name evidence="2" type="ORF">SYYSPA8_24505</name>
</gene>
<dbReference type="Pfam" id="PF06445">
    <property type="entry name" value="GyrI-like"/>
    <property type="match status" value="1"/>
</dbReference>
<dbReference type="SUPFAM" id="SSF55136">
    <property type="entry name" value="Probable bacterial effector-binding domain"/>
    <property type="match status" value="1"/>
</dbReference>